<feature type="compositionally biased region" description="Basic and acidic residues" evidence="1">
    <location>
        <begin position="19"/>
        <end position="33"/>
    </location>
</feature>
<accession>A0A143YS53</accession>
<feature type="region of interest" description="Disordered" evidence="1">
    <location>
        <begin position="1"/>
        <end position="33"/>
    </location>
</feature>
<protein>
    <submittedName>
        <fullName evidence="2">Uncharacterized protein</fullName>
    </submittedName>
</protein>
<keyword evidence="3" id="KW-1185">Reference proteome</keyword>
<evidence type="ECO:0000256" key="1">
    <source>
        <dbReference type="SAM" id="MobiDB-lite"/>
    </source>
</evidence>
<sequence length="177" mass="19268">MVSGKMDGSPTRSTLAGEDIFRDGRTPAKPSRPEETFFWSLFSGEGIVQRRRVVNSDEGRSGWSRETLAVLSSGERMLAAADLFPVGRTPAKPSRPEVTFLCGLFSGQGGVHRRRVVNSDEGSAGRRRESFVVLSSGEGTLAGADLFRGGRTPAKPSLPEVTFLWDSVLRQSYCSRN</sequence>
<dbReference type="AlphaFoldDB" id="A0A143YS53"/>
<dbReference type="EMBL" id="FJNE01000006">
    <property type="protein sequence ID" value="CZQ96793.1"/>
    <property type="molecule type" value="Genomic_DNA"/>
</dbReference>
<name>A0A143YS53_9LACT</name>
<evidence type="ECO:0000313" key="3">
    <source>
        <dbReference type="Proteomes" id="UP000242754"/>
    </source>
</evidence>
<dbReference type="STRING" id="140314.SAMN04488076_10489"/>
<dbReference type="Proteomes" id="UP000242754">
    <property type="component" value="Unassembled WGS sequence"/>
</dbReference>
<evidence type="ECO:0000313" key="2">
    <source>
        <dbReference type="EMBL" id="CZQ96793.1"/>
    </source>
</evidence>
<gene>
    <name evidence="2" type="ORF">Tpal_2052</name>
</gene>
<organism evidence="2 3">
    <name type="scientific">Trichococcus palustris</name>
    <dbReference type="NCBI Taxonomy" id="140314"/>
    <lineage>
        <taxon>Bacteria</taxon>
        <taxon>Bacillati</taxon>
        <taxon>Bacillota</taxon>
        <taxon>Bacilli</taxon>
        <taxon>Lactobacillales</taxon>
        <taxon>Carnobacteriaceae</taxon>
        <taxon>Trichococcus</taxon>
    </lineage>
</organism>
<proteinExistence type="predicted"/>
<reference evidence="2 3" key="1">
    <citation type="submission" date="2016-02" db="EMBL/GenBank/DDBJ databases">
        <authorList>
            <person name="Wen L."/>
            <person name="He K."/>
            <person name="Yang H."/>
        </authorList>
    </citation>
    <scope>NUCLEOTIDE SEQUENCE [LARGE SCALE GENOMIC DNA]</scope>
    <source>
        <strain evidence="2">Trichococcus palustris</strain>
    </source>
</reference>